<keyword evidence="6 12" id="KW-0032">Aminotransferase</keyword>
<dbReference type="Gene3D" id="3.40.50.10490">
    <property type="entry name" value="Glucose-6-phosphate isomerase like protein, domain 1"/>
    <property type="match status" value="2"/>
</dbReference>
<dbReference type="SUPFAM" id="SSF53697">
    <property type="entry name" value="SIS domain"/>
    <property type="match status" value="1"/>
</dbReference>
<evidence type="ECO:0000256" key="7">
    <source>
        <dbReference type="ARBA" id="ARBA00022679"/>
    </source>
</evidence>
<dbReference type="PROSITE" id="PS51464">
    <property type="entry name" value="SIS"/>
    <property type="match status" value="2"/>
</dbReference>
<dbReference type="Pfam" id="PF01380">
    <property type="entry name" value="SIS"/>
    <property type="match status" value="2"/>
</dbReference>
<evidence type="ECO:0000313" key="13">
    <source>
        <dbReference type="EMBL" id="QAS70077.1"/>
    </source>
</evidence>
<evidence type="ECO:0000256" key="9">
    <source>
        <dbReference type="ARBA" id="ARBA00022962"/>
    </source>
</evidence>
<keyword evidence="8" id="KW-0677">Repeat</keyword>
<dbReference type="EMBL" id="CP029684">
    <property type="protein sequence ID" value="QAS70077.1"/>
    <property type="molecule type" value="Genomic_DNA"/>
</dbReference>
<dbReference type="InterPro" id="IPR029055">
    <property type="entry name" value="Ntn_hydrolases_N"/>
</dbReference>
<dbReference type="InterPro" id="IPR035490">
    <property type="entry name" value="GlmS/FrlB_SIS"/>
</dbReference>
<accession>A0AAJ1VPQ7</accession>
<organism evidence="12 15">
    <name type="scientific">Oenococcus sicerae</name>
    <dbReference type="NCBI Taxonomy" id="2203724"/>
    <lineage>
        <taxon>Bacteria</taxon>
        <taxon>Bacillati</taxon>
        <taxon>Bacillota</taxon>
        <taxon>Bacilli</taxon>
        <taxon>Lactobacillales</taxon>
        <taxon>Lactobacillaceae</taxon>
        <taxon>Oenococcus</taxon>
    </lineage>
</organism>
<keyword evidence="7 12" id="KW-0808">Transferase</keyword>
<dbReference type="CDD" id="cd05008">
    <property type="entry name" value="SIS_GlmS_GlmD_1"/>
    <property type="match status" value="1"/>
</dbReference>
<dbReference type="EMBL" id="SDWY01000005">
    <property type="protein sequence ID" value="MDN6901044.1"/>
    <property type="molecule type" value="Genomic_DNA"/>
</dbReference>
<dbReference type="GO" id="GO:0004360">
    <property type="term" value="F:glutamine-fructose-6-phosphate transaminase (isomerizing) activity"/>
    <property type="evidence" value="ECO:0007669"/>
    <property type="project" value="UniProtKB-EC"/>
</dbReference>
<proteinExistence type="predicted"/>
<feature type="domain" description="SIS" evidence="11">
    <location>
        <begin position="286"/>
        <end position="428"/>
    </location>
</feature>
<protein>
    <recommendedName>
        <fullName evidence="4">Glutamine--fructose-6-phosphate aminotransferase [isomerizing]</fullName>
        <ecNumber evidence="3">2.6.1.16</ecNumber>
    </recommendedName>
</protein>
<dbReference type="InterPro" id="IPR001347">
    <property type="entry name" value="SIS_dom"/>
</dbReference>
<dbReference type="FunFam" id="3.40.50.10490:FF:000001">
    <property type="entry name" value="Glutamine--fructose-6-phosphate aminotransferase [isomerizing]"/>
    <property type="match status" value="1"/>
</dbReference>
<dbReference type="PANTHER" id="PTHR10937:SF0">
    <property type="entry name" value="GLUTAMINE--FRUCTOSE-6-PHOSPHATE TRANSAMINASE (ISOMERIZING)"/>
    <property type="match status" value="1"/>
</dbReference>
<keyword evidence="14" id="KW-1185">Reference proteome</keyword>
<evidence type="ECO:0000256" key="5">
    <source>
        <dbReference type="ARBA" id="ARBA00022490"/>
    </source>
</evidence>
<evidence type="ECO:0000256" key="8">
    <source>
        <dbReference type="ARBA" id="ARBA00022737"/>
    </source>
</evidence>
<dbReference type="GO" id="GO:0006487">
    <property type="term" value="P:protein N-linked glycosylation"/>
    <property type="evidence" value="ECO:0007669"/>
    <property type="project" value="TreeGrafter"/>
</dbReference>
<evidence type="ECO:0000256" key="1">
    <source>
        <dbReference type="ARBA" id="ARBA00001031"/>
    </source>
</evidence>
<dbReference type="InterPro" id="IPR047084">
    <property type="entry name" value="GFAT_N"/>
</dbReference>
<dbReference type="CDD" id="cd05009">
    <property type="entry name" value="SIS_GlmS_GlmD_2"/>
    <property type="match status" value="1"/>
</dbReference>
<dbReference type="RefSeq" id="WP_128686548.1">
    <property type="nucleotide sequence ID" value="NZ_CP029684.2"/>
</dbReference>
<dbReference type="GO" id="GO:0097367">
    <property type="term" value="F:carbohydrate derivative binding"/>
    <property type="evidence" value="ECO:0007669"/>
    <property type="project" value="InterPro"/>
</dbReference>
<evidence type="ECO:0000256" key="3">
    <source>
        <dbReference type="ARBA" id="ARBA00012916"/>
    </source>
</evidence>
<evidence type="ECO:0000256" key="4">
    <source>
        <dbReference type="ARBA" id="ARBA00016090"/>
    </source>
</evidence>
<feature type="domain" description="SIS" evidence="11">
    <location>
        <begin position="450"/>
        <end position="591"/>
    </location>
</feature>
<gene>
    <name evidence="12" type="primary">glmS</name>
    <name evidence="13" type="ORF">DLJ48_05815</name>
    <name evidence="12" type="ORF">EVC35_08600</name>
</gene>
<dbReference type="InterPro" id="IPR035466">
    <property type="entry name" value="GlmS/AgaS_SIS"/>
</dbReference>
<dbReference type="NCBIfam" id="NF001484">
    <property type="entry name" value="PRK00331.1"/>
    <property type="match status" value="1"/>
</dbReference>
<evidence type="ECO:0000259" key="11">
    <source>
        <dbReference type="PROSITE" id="PS51464"/>
    </source>
</evidence>
<evidence type="ECO:0000256" key="2">
    <source>
        <dbReference type="ARBA" id="ARBA00004496"/>
    </source>
</evidence>
<comment type="catalytic activity">
    <reaction evidence="1">
        <text>D-fructose 6-phosphate + L-glutamine = D-glucosamine 6-phosphate + L-glutamate</text>
        <dbReference type="Rhea" id="RHEA:13237"/>
        <dbReference type="ChEBI" id="CHEBI:29985"/>
        <dbReference type="ChEBI" id="CHEBI:58359"/>
        <dbReference type="ChEBI" id="CHEBI:58725"/>
        <dbReference type="ChEBI" id="CHEBI:61527"/>
        <dbReference type="EC" id="2.6.1.16"/>
    </reaction>
</comment>
<dbReference type="PROSITE" id="PS51278">
    <property type="entry name" value="GATASE_TYPE_2"/>
    <property type="match status" value="1"/>
</dbReference>
<evidence type="ECO:0000313" key="15">
    <source>
        <dbReference type="Proteomes" id="UP001167919"/>
    </source>
</evidence>
<dbReference type="NCBIfam" id="TIGR01135">
    <property type="entry name" value="glmS"/>
    <property type="match status" value="1"/>
</dbReference>
<dbReference type="Gene3D" id="3.60.20.10">
    <property type="entry name" value="Glutamine Phosphoribosylpyrophosphate, subunit 1, domain 1"/>
    <property type="match status" value="1"/>
</dbReference>
<evidence type="ECO:0000256" key="6">
    <source>
        <dbReference type="ARBA" id="ARBA00022576"/>
    </source>
</evidence>
<dbReference type="GO" id="GO:0006047">
    <property type="term" value="P:UDP-N-acetylglucosamine metabolic process"/>
    <property type="evidence" value="ECO:0007669"/>
    <property type="project" value="TreeGrafter"/>
</dbReference>
<reference evidence="13" key="3">
    <citation type="submission" date="2020-01" db="EMBL/GenBank/DDBJ databases">
        <authorList>
            <person name="Cousin F.J."/>
            <person name="Le Guellec R."/>
            <person name="Cretenet M."/>
        </authorList>
    </citation>
    <scope>NUCLEOTIDE SEQUENCE</scope>
    <source>
        <strain evidence="13">UCMA 15228</strain>
    </source>
</reference>
<dbReference type="InterPro" id="IPR005855">
    <property type="entry name" value="GFAT"/>
</dbReference>
<dbReference type="Proteomes" id="UP001167919">
    <property type="component" value="Unassembled WGS sequence"/>
</dbReference>
<dbReference type="FunFam" id="3.60.20.10:FF:000006">
    <property type="entry name" value="Glutamine--fructose-6-phosphate aminotransferase [isomerizing]"/>
    <property type="match status" value="1"/>
</dbReference>
<dbReference type="AlphaFoldDB" id="A0AAJ1VPQ7"/>
<evidence type="ECO:0000313" key="12">
    <source>
        <dbReference type="EMBL" id="MDN6901044.1"/>
    </source>
</evidence>
<keyword evidence="9" id="KW-0315">Glutamine amidotransferase</keyword>
<dbReference type="EC" id="2.6.1.16" evidence="3"/>
<evidence type="ECO:0000313" key="14">
    <source>
        <dbReference type="Proteomes" id="UP000286907"/>
    </source>
</evidence>
<dbReference type="SUPFAM" id="SSF56235">
    <property type="entry name" value="N-terminal nucleophile aminohydrolases (Ntn hydrolases)"/>
    <property type="match status" value="1"/>
</dbReference>
<evidence type="ECO:0000259" key="10">
    <source>
        <dbReference type="PROSITE" id="PS51278"/>
    </source>
</evidence>
<dbReference type="InterPro" id="IPR017932">
    <property type="entry name" value="GATase_2_dom"/>
</dbReference>
<dbReference type="Proteomes" id="UP000286907">
    <property type="component" value="Chromosome"/>
</dbReference>
<dbReference type="PANTHER" id="PTHR10937">
    <property type="entry name" value="GLUCOSAMINE--FRUCTOSE-6-PHOSPHATE AMINOTRANSFERASE, ISOMERIZING"/>
    <property type="match status" value="1"/>
</dbReference>
<dbReference type="CDD" id="cd00714">
    <property type="entry name" value="GFAT"/>
    <property type="match status" value="1"/>
</dbReference>
<sequence length="601" mass="65756">MCGIVGYTGVNDALPFLLGGLEKLEYRGYDSAGVYIHTDDGHDMLVKEKGRVKDLEKKVVNCKMQGHSGIAHTRWATHGQPSIENAHPHISADGRYYLVHNGVIENYKQLKADYLSDVVFKSQTDTEVAVQLVGKFADAGMDTLSAFRKMINLLNDDSSYAFLLIDAKTPGLLYTAKCKSPLLVGVSKTANVVTSDAMAVLNLTKDFIELRDGEIAVISKESVELYDAAGQRSTRQPFHLDIDPAAVDKGTYPFFMLKEIDEQAIVARNLIEHYFVNGLPQIDEKILSAIKQADRLYIVAAGTSYHAALIGRRFFEKWAGISTEAHIASEFAYDHPLISKKPFFVFISQSGETADSIQVLDFIKKEHYPSLTLANVMNSTLTREADFALPILAGPEIAVASTKAYMAQILTQVILAAALAGGHDQLQAELSRLAIDLQTVIDGQDKIKELADTYLVHADRAFYIGRAADADVTLEAALKLKEISYTLVEGFAAGELKHGTISLIEQNTPVIALISQSKTAGLTRSNLEETMARGAKAMTIVTKNLASSDDDIILPALNGEMEMFGPILEAVPIQLLAYYTSLGRKLDVDHPRNLAKSVTVQ</sequence>
<keyword evidence="5" id="KW-0963">Cytoplasm</keyword>
<dbReference type="InterPro" id="IPR046348">
    <property type="entry name" value="SIS_dom_sf"/>
</dbReference>
<feature type="domain" description="Glutamine amidotransferase type-2" evidence="10">
    <location>
        <begin position="2"/>
        <end position="221"/>
    </location>
</feature>
<reference evidence="13 14" key="1">
    <citation type="journal article" date="2019" name="Syst. Appl. Microbiol.">
        <title>Oenococcus sicerae sp. nov., isolated from French cider.</title>
        <authorList>
            <person name="Cousin F.J."/>
            <person name="Le Guellec R."/>
            <person name="Chagnot C."/>
            <person name="Goux D."/>
            <person name="Dalmasso M."/>
            <person name="Laplace J.M."/>
            <person name="Cretenet M."/>
        </authorList>
    </citation>
    <scope>NUCLEOTIDE SEQUENCE [LARGE SCALE GENOMIC DNA]</scope>
    <source>
        <strain evidence="13 14">UCMA 15228</strain>
    </source>
</reference>
<dbReference type="GO" id="GO:0006002">
    <property type="term" value="P:fructose 6-phosphate metabolic process"/>
    <property type="evidence" value="ECO:0007669"/>
    <property type="project" value="TreeGrafter"/>
</dbReference>
<comment type="subcellular location">
    <subcellularLocation>
        <location evidence="2">Cytoplasm</location>
    </subcellularLocation>
</comment>
<reference evidence="12" key="2">
    <citation type="submission" date="2019-01" db="EMBL/GenBank/DDBJ databases">
        <title>Oenococcus sicerae UCMA17102.</title>
        <authorList>
            <person name="Cousin F.J."/>
            <person name="Le Guellec R."/>
            <person name="Cretenet M."/>
        </authorList>
    </citation>
    <scope>NUCLEOTIDE SEQUENCE</scope>
    <source>
        <strain evidence="12">UCMA17102</strain>
    </source>
</reference>
<dbReference type="GO" id="GO:0005829">
    <property type="term" value="C:cytosol"/>
    <property type="evidence" value="ECO:0007669"/>
    <property type="project" value="TreeGrafter"/>
</dbReference>
<dbReference type="Pfam" id="PF13522">
    <property type="entry name" value="GATase_6"/>
    <property type="match status" value="1"/>
</dbReference>
<name>A0AAJ1VPQ7_9LACO</name>